<comment type="caution">
    <text evidence="2">The sequence shown here is derived from an EMBL/GenBank/DDBJ whole genome shotgun (WGS) entry which is preliminary data.</text>
</comment>
<feature type="region of interest" description="Disordered" evidence="1">
    <location>
        <begin position="50"/>
        <end position="69"/>
    </location>
</feature>
<feature type="region of interest" description="Disordered" evidence="1">
    <location>
        <begin position="1"/>
        <end position="21"/>
    </location>
</feature>
<sequence>MNIPPDQDAAEHQRHDDKSRKDVLISGCNDIDQLLMDKDLTQSAFETFEDFGSNDRTPNQMGRRGRTATRLRTTVSRKWLKPAKSDCAWTKLQTGLSHFCQDIDEMLGMPTPLES</sequence>
<keyword evidence="3" id="KW-1185">Reference proteome</keyword>
<gene>
    <name evidence="2" type="ORF">CEXT_776211</name>
</gene>
<evidence type="ECO:0000313" key="2">
    <source>
        <dbReference type="EMBL" id="GIX77870.1"/>
    </source>
</evidence>
<dbReference type="AlphaFoldDB" id="A0AAV4N1Y6"/>
<dbReference type="Proteomes" id="UP001054945">
    <property type="component" value="Unassembled WGS sequence"/>
</dbReference>
<name>A0AAV4N1Y6_CAEEX</name>
<feature type="compositionally biased region" description="Basic and acidic residues" evidence="1">
    <location>
        <begin position="9"/>
        <end position="21"/>
    </location>
</feature>
<evidence type="ECO:0000256" key="1">
    <source>
        <dbReference type="SAM" id="MobiDB-lite"/>
    </source>
</evidence>
<proteinExistence type="predicted"/>
<reference evidence="2 3" key="1">
    <citation type="submission" date="2021-06" db="EMBL/GenBank/DDBJ databases">
        <title>Caerostris extrusa draft genome.</title>
        <authorList>
            <person name="Kono N."/>
            <person name="Arakawa K."/>
        </authorList>
    </citation>
    <scope>NUCLEOTIDE SEQUENCE [LARGE SCALE GENOMIC DNA]</scope>
</reference>
<organism evidence="2 3">
    <name type="scientific">Caerostris extrusa</name>
    <name type="common">Bark spider</name>
    <name type="synonym">Caerostris bankana</name>
    <dbReference type="NCBI Taxonomy" id="172846"/>
    <lineage>
        <taxon>Eukaryota</taxon>
        <taxon>Metazoa</taxon>
        <taxon>Ecdysozoa</taxon>
        <taxon>Arthropoda</taxon>
        <taxon>Chelicerata</taxon>
        <taxon>Arachnida</taxon>
        <taxon>Araneae</taxon>
        <taxon>Araneomorphae</taxon>
        <taxon>Entelegynae</taxon>
        <taxon>Araneoidea</taxon>
        <taxon>Araneidae</taxon>
        <taxon>Caerostris</taxon>
    </lineage>
</organism>
<dbReference type="EMBL" id="BPLR01020363">
    <property type="protein sequence ID" value="GIX77870.1"/>
    <property type="molecule type" value="Genomic_DNA"/>
</dbReference>
<protein>
    <submittedName>
        <fullName evidence="2">Uncharacterized protein</fullName>
    </submittedName>
</protein>
<accession>A0AAV4N1Y6</accession>
<evidence type="ECO:0000313" key="3">
    <source>
        <dbReference type="Proteomes" id="UP001054945"/>
    </source>
</evidence>